<evidence type="ECO:0000256" key="1">
    <source>
        <dbReference type="SAM" id="Coils"/>
    </source>
</evidence>
<name>K9AG15_9STAP</name>
<dbReference type="Proteomes" id="UP000009885">
    <property type="component" value="Unassembled WGS sequence"/>
</dbReference>
<organism evidence="2 3">
    <name type="scientific">Staphylococcus massiliensis S46</name>
    <dbReference type="NCBI Taxonomy" id="1229783"/>
    <lineage>
        <taxon>Bacteria</taxon>
        <taxon>Bacillati</taxon>
        <taxon>Bacillota</taxon>
        <taxon>Bacilli</taxon>
        <taxon>Bacillales</taxon>
        <taxon>Staphylococcaceae</taxon>
        <taxon>Staphylococcus</taxon>
    </lineage>
</organism>
<reference evidence="2 3" key="1">
    <citation type="journal article" date="2013" name="Genome Announc.">
        <title>Genome Sequence of Staphylococcus massiliensis Strain S46, Isolated from the Surface of Healthy Human Skin.</title>
        <authorList>
            <person name="Srivastav R."/>
            <person name="Singh A."/>
            <person name="Jangir P.K."/>
            <person name="Kumari C."/>
            <person name="Muduli S."/>
            <person name="Sharma R."/>
        </authorList>
    </citation>
    <scope>NUCLEOTIDE SEQUENCE [LARGE SCALE GENOMIC DNA]</scope>
    <source>
        <strain evidence="2 3">S46</strain>
    </source>
</reference>
<dbReference type="AlphaFoldDB" id="K9AG15"/>
<evidence type="ECO:0000313" key="2">
    <source>
        <dbReference type="EMBL" id="EKU45031.1"/>
    </source>
</evidence>
<keyword evidence="1" id="KW-0175">Coiled coil</keyword>
<gene>
    <name evidence="2" type="ORF">C273_11797</name>
</gene>
<accession>K9AG15</accession>
<feature type="coiled-coil region" evidence="1">
    <location>
        <begin position="8"/>
        <end position="76"/>
    </location>
</feature>
<sequence>MALSNSNLKDIQTKIERVTDKIDTEKIDFGQVIYDEEKQDLVLTKEEDLTKLRRSLNDFEEALLAAQSKIKQQEINKRIISEVKDGGQTAEILSSIFSK</sequence>
<dbReference type="PATRIC" id="fig|1229783.3.peg.2327"/>
<dbReference type="RefSeq" id="WP_009385720.1">
    <property type="nucleotide sequence ID" value="NZ_AMSQ01000049.1"/>
</dbReference>
<comment type="caution">
    <text evidence="2">The sequence shown here is derived from an EMBL/GenBank/DDBJ whole genome shotgun (WGS) entry which is preliminary data.</text>
</comment>
<proteinExistence type="predicted"/>
<protein>
    <submittedName>
        <fullName evidence="2">Uncharacterized protein</fullName>
    </submittedName>
</protein>
<evidence type="ECO:0000313" key="3">
    <source>
        <dbReference type="Proteomes" id="UP000009885"/>
    </source>
</evidence>
<dbReference type="EMBL" id="AMSQ01000049">
    <property type="protein sequence ID" value="EKU45031.1"/>
    <property type="molecule type" value="Genomic_DNA"/>
</dbReference>
<keyword evidence="3" id="KW-1185">Reference proteome</keyword>
<dbReference type="eggNOG" id="ENOG5033VVW">
    <property type="taxonomic scope" value="Bacteria"/>
</dbReference>